<dbReference type="Pfam" id="PF09991">
    <property type="entry name" value="DUF2232"/>
    <property type="match status" value="1"/>
</dbReference>
<reference evidence="3" key="1">
    <citation type="journal article" date="2019" name="Int. J. Syst. Evol. Microbiol.">
        <title>The Global Catalogue of Microorganisms (GCM) 10K type strain sequencing project: providing services to taxonomists for standard genome sequencing and annotation.</title>
        <authorList>
            <consortium name="The Broad Institute Genomics Platform"/>
            <consortium name="The Broad Institute Genome Sequencing Center for Infectious Disease"/>
            <person name="Wu L."/>
            <person name="Ma J."/>
        </authorList>
    </citation>
    <scope>NUCLEOTIDE SEQUENCE [LARGE SCALE GENOMIC DNA]</scope>
    <source>
        <strain evidence="3">CGMCC 1.18575</strain>
    </source>
</reference>
<name>A0ABW0I5Y9_9BACL</name>
<dbReference type="Proteomes" id="UP001596113">
    <property type="component" value="Unassembled WGS sequence"/>
</dbReference>
<dbReference type="InterPro" id="IPR018710">
    <property type="entry name" value="DUF2232"/>
</dbReference>
<keyword evidence="3" id="KW-1185">Reference proteome</keyword>
<dbReference type="PANTHER" id="PTHR41324">
    <property type="entry name" value="MEMBRANE PROTEIN-RELATED"/>
    <property type="match status" value="1"/>
</dbReference>
<dbReference type="RefSeq" id="WP_378138779.1">
    <property type="nucleotide sequence ID" value="NZ_JBHSMI010000056.1"/>
</dbReference>
<dbReference type="EMBL" id="JBHSMI010000056">
    <property type="protein sequence ID" value="MFC5406687.1"/>
    <property type="molecule type" value="Genomic_DNA"/>
</dbReference>
<feature type="transmembrane region" description="Helical" evidence="1">
    <location>
        <begin position="245"/>
        <end position="264"/>
    </location>
</feature>
<proteinExistence type="predicted"/>
<dbReference type="PANTHER" id="PTHR41324:SF1">
    <property type="entry name" value="DUF2232 DOMAIN-CONTAINING PROTEIN"/>
    <property type="match status" value="1"/>
</dbReference>
<evidence type="ECO:0000313" key="3">
    <source>
        <dbReference type="Proteomes" id="UP001596113"/>
    </source>
</evidence>
<evidence type="ECO:0000313" key="2">
    <source>
        <dbReference type="EMBL" id="MFC5406687.1"/>
    </source>
</evidence>
<organism evidence="2 3">
    <name type="scientific">Cohnella soli</name>
    <dbReference type="NCBI Taxonomy" id="425005"/>
    <lineage>
        <taxon>Bacteria</taxon>
        <taxon>Bacillati</taxon>
        <taxon>Bacillota</taxon>
        <taxon>Bacilli</taxon>
        <taxon>Bacillales</taxon>
        <taxon>Paenibacillaceae</taxon>
        <taxon>Cohnella</taxon>
    </lineage>
</organism>
<comment type="caution">
    <text evidence="2">The sequence shown here is derived from an EMBL/GenBank/DDBJ whole genome shotgun (WGS) entry which is preliminary data.</text>
</comment>
<gene>
    <name evidence="2" type="ORF">ACFPOF_28485</name>
</gene>
<evidence type="ECO:0000256" key="1">
    <source>
        <dbReference type="SAM" id="Phobius"/>
    </source>
</evidence>
<keyword evidence="1" id="KW-0472">Membrane</keyword>
<feature type="transmembrane region" description="Helical" evidence="1">
    <location>
        <begin position="271"/>
        <end position="293"/>
    </location>
</feature>
<keyword evidence="1" id="KW-0812">Transmembrane</keyword>
<feature type="transmembrane region" description="Helical" evidence="1">
    <location>
        <begin position="49"/>
        <end position="79"/>
    </location>
</feature>
<keyword evidence="1" id="KW-1133">Transmembrane helix</keyword>
<sequence length="306" mass="33456">MNVSWRSLAWSAAAWLLLVALATPLNFVTILLTMTPFVVLYRMLSVKSFAAHVVAIGAAAFLASGGIGPIVVTLGFFFLVPSIAMGHIYKKGSPAKTAVLVGFVIVLAQLLLELALFSVMFDIDLKTELASLLTDNLKELERAGGTELFKIGGAESIGRDMSEQVMNLLPMLLLFSSVMFTIVTHALSRQALKASGFETSALPKVKTWKVPRSFVLYYVIALIAVYSISNDAVGYWAIVARNLEPILGFVFTLIAFGFFFFLADAKKWSKIVALLLCVPVLFFPQAYLLIGLLDTAFPLRKAFNKQ</sequence>
<protein>
    <submittedName>
        <fullName evidence="2">DUF2232 domain-containing protein</fullName>
    </submittedName>
</protein>
<feature type="transmembrane region" description="Helical" evidence="1">
    <location>
        <begin position="168"/>
        <end position="187"/>
    </location>
</feature>
<accession>A0ABW0I5Y9</accession>
<feature type="transmembrane region" description="Helical" evidence="1">
    <location>
        <begin position="99"/>
        <end position="121"/>
    </location>
</feature>
<feature type="transmembrane region" description="Helical" evidence="1">
    <location>
        <begin position="214"/>
        <end position="239"/>
    </location>
</feature>